<comment type="pathway">
    <text evidence="1 8">Carbohydrate degradation; glycolysis; D-glyceraldehyde 3-phosphate and glycerone phosphate from D-glucose: step 2/4.</text>
</comment>
<gene>
    <name evidence="9" type="ORF">C4B63_248g14</name>
    <name evidence="10" type="ORF">C4B63_41g194</name>
</gene>
<dbReference type="PROSITE" id="PS51463">
    <property type="entry name" value="P_GLUCOSE_ISOMERASE_3"/>
    <property type="match status" value="1"/>
</dbReference>
<dbReference type="AlphaFoldDB" id="A0A2V2UJL7"/>
<dbReference type="Gene3D" id="1.10.1390.10">
    <property type="match status" value="1"/>
</dbReference>
<dbReference type="FunFam" id="3.40.50.10490:FF:000004">
    <property type="entry name" value="Glucose-6-phosphate isomerase"/>
    <property type="match status" value="1"/>
</dbReference>
<dbReference type="FunFam" id="1.10.1390.10:FF:000001">
    <property type="entry name" value="Glucose-6-phosphate isomerase"/>
    <property type="match status" value="1"/>
</dbReference>
<dbReference type="VEuPathDB" id="TriTrypDB:TCDM_05039"/>
<dbReference type="InterPro" id="IPR018189">
    <property type="entry name" value="Phosphoglucose_isomerase_CS"/>
</dbReference>
<evidence type="ECO:0000256" key="1">
    <source>
        <dbReference type="ARBA" id="ARBA00004926"/>
    </source>
</evidence>
<dbReference type="VEuPathDB" id="TriTrypDB:C4B63_248g14"/>
<dbReference type="GO" id="GO:0097367">
    <property type="term" value="F:carbohydrate derivative binding"/>
    <property type="evidence" value="ECO:0007669"/>
    <property type="project" value="InterPro"/>
</dbReference>
<reference evidence="9 11" key="1">
    <citation type="journal article" date="2018" name="Microb. Genom.">
        <title>Expanding an expanded genome: long-read sequencing of Trypanosoma cruzi.</title>
        <authorList>
            <person name="Berna L."/>
            <person name="Rodriguez M."/>
            <person name="Chiribao M.L."/>
            <person name="Parodi-Talice A."/>
            <person name="Pita S."/>
            <person name="Rijo G."/>
            <person name="Alvarez-Valin F."/>
            <person name="Robello C."/>
        </authorList>
    </citation>
    <scope>NUCLEOTIDE SEQUENCE [LARGE SCALE GENOMIC DNA]</scope>
    <source>
        <strain evidence="9 11">Dm28c</strain>
    </source>
</reference>
<dbReference type="GO" id="GO:0006096">
    <property type="term" value="P:glycolytic process"/>
    <property type="evidence" value="ECO:0007669"/>
    <property type="project" value="UniProtKB-UniPathway"/>
</dbReference>
<accession>A0A2V2UJL7</accession>
<evidence type="ECO:0000313" key="10">
    <source>
        <dbReference type="EMBL" id="PWU91869.1"/>
    </source>
</evidence>
<sequence length="608" mass="68211">MKDQYLKDLTVHLNESNAAPANTSMAVASFNMPHEITRRMRPLGVDADTSLTSCPSWRRLQELYEIHGSESILKNFDECKDRFQRYSLEVDLRSSDKNFVFLDYSKTHINDEIKDVLFKLVEERGIRAFMRALFAGEKVNTAENRSVLHIALRNRSNRPIFVNGNDVMPLVNKVLEQMKKLSEKVRRGEWKGQSGKPIRHVVNIGIGGSDLGPMMACEALKPFSDRRISMHFVSNIDGTHLSEVLKLVDLESTLFIIASKTFTTQETITNALSARSEFLKFLSSRGIPEAGAVAKHFVALSTNAEKVKEFGIDEANMFQFWDWVGGRYSLWSAIGLSVMISIGYDNFVEFLTGAHIMDEHFINAPTENNLPIILALVGIWYNNFFGSETQAILPYDQYLWRLPAYLQQLDMESNGKGATKNGRMVSTHTGPIIFGEAGTNGQHAFYQLIHQGTKLIPCDFIGAIQTQNCIGEHHRILMSNFFAQTEALMIGKTPEEVKRELESAGGKSEDEIQLLIPQKTFTGGRPSNSLLVKALTPRALGAIIAMYEHKVLVQGAIWGINSYDQWGVELGKLLAKSILPQLQPGQKVTNHDSSTNGLIKLFNERSHL</sequence>
<dbReference type="Proteomes" id="UP000246121">
    <property type="component" value="Unassembled WGS sequence"/>
</dbReference>
<comment type="catalytic activity">
    <reaction evidence="7 8">
        <text>alpha-D-glucose 6-phosphate = beta-D-fructose 6-phosphate</text>
        <dbReference type="Rhea" id="RHEA:11816"/>
        <dbReference type="ChEBI" id="CHEBI:57634"/>
        <dbReference type="ChEBI" id="CHEBI:58225"/>
        <dbReference type="EC" id="5.3.1.9"/>
    </reaction>
</comment>
<evidence type="ECO:0000256" key="7">
    <source>
        <dbReference type="ARBA" id="ARBA00029321"/>
    </source>
</evidence>
<dbReference type="PROSITE" id="PS00765">
    <property type="entry name" value="P_GLUCOSE_ISOMERASE_1"/>
    <property type="match status" value="1"/>
</dbReference>
<dbReference type="PANTHER" id="PTHR11469:SF1">
    <property type="entry name" value="GLUCOSE-6-PHOSPHATE ISOMERASE"/>
    <property type="match status" value="1"/>
</dbReference>
<dbReference type="VEuPathDB" id="TriTrypDB:TcBrA4_0067590"/>
<dbReference type="EMBL" id="PRFA01000041">
    <property type="protein sequence ID" value="PWU91869.1"/>
    <property type="molecule type" value="Genomic_DNA"/>
</dbReference>
<dbReference type="GO" id="GO:0051156">
    <property type="term" value="P:glucose 6-phosphate metabolic process"/>
    <property type="evidence" value="ECO:0007669"/>
    <property type="project" value="TreeGrafter"/>
</dbReference>
<dbReference type="VEuPathDB" id="TriTrypDB:TcG_02388"/>
<dbReference type="InterPro" id="IPR001672">
    <property type="entry name" value="G6P_Isomerase"/>
</dbReference>
<keyword evidence="6 8" id="KW-0413">Isomerase</keyword>
<evidence type="ECO:0000256" key="5">
    <source>
        <dbReference type="ARBA" id="ARBA00023152"/>
    </source>
</evidence>
<dbReference type="VEuPathDB" id="TriTrypDB:TCSYLVIO_006941"/>
<protein>
    <recommendedName>
        <fullName evidence="3 8">Glucose-6-phosphate isomerase</fullName>
        <ecNumber evidence="3 8">5.3.1.9</ecNumber>
    </recommendedName>
</protein>
<dbReference type="VEuPathDB" id="TriTrypDB:C4B63_41g194"/>
<dbReference type="InterPro" id="IPR035476">
    <property type="entry name" value="SIS_PGI_1"/>
</dbReference>
<evidence type="ECO:0000313" key="11">
    <source>
        <dbReference type="Proteomes" id="UP000246121"/>
    </source>
</evidence>
<dbReference type="PROSITE" id="PS00174">
    <property type="entry name" value="P_GLUCOSE_ISOMERASE_2"/>
    <property type="match status" value="1"/>
</dbReference>
<dbReference type="Gene3D" id="3.40.50.10490">
    <property type="entry name" value="Glucose-6-phosphate isomerase like protein, domain 1"/>
    <property type="match status" value="2"/>
</dbReference>
<evidence type="ECO:0000256" key="2">
    <source>
        <dbReference type="ARBA" id="ARBA00006604"/>
    </source>
</evidence>
<dbReference type="VEuPathDB" id="TriTrypDB:TcCLB.510889.221"/>
<evidence type="ECO:0000313" key="9">
    <source>
        <dbReference type="EMBL" id="PWU84191.1"/>
    </source>
</evidence>
<dbReference type="VEuPathDB" id="TriTrypDB:BCY84_19402"/>
<dbReference type="EMBL" id="PRFA01000248">
    <property type="protein sequence ID" value="PWU84191.1"/>
    <property type="molecule type" value="Genomic_DNA"/>
</dbReference>
<dbReference type="InterPro" id="IPR046348">
    <property type="entry name" value="SIS_dom_sf"/>
</dbReference>
<comment type="caution">
    <text evidence="9">The sequence shown here is derived from an EMBL/GenBank/DDBJ whole genome shotgun (WGS) entry which is preliminary data.</text>
</comment>
<dbReference type="VEuPathDB" id="TriTrypDB:TcCLB.506529.508"/>
<dbReference type="SUPFAM" id="SSF53697">
    <property type="entry name" value="SIS domain"/>
    <property type="match status" value="1"/>
</dbReference>
<dbReference type="VEuPathDB" id="TriTrypDB:C3747_50g105"/>
<evidence type="ECO:0000256" key="6">
    <source>
        <dbReference type="ARBA" id="ARBA00023235"/>
    </source>
</evidence>
<dbReference type="CDD" id="cd05016">
    <property type="entry name" value="SIS_PGI_2"/>
    <property type="match status" value="1"/>
</dbReference>
<dbReference type="VEuPathDB" id="TriTrypDB:Tc_MARK_5695"/>
<dbReference type="Pfam" id="PF00342">
    <property type="entry name" value="PGI"/>
    <property type="match status" value="1"/>
</dbReference>
<dbReference type="VEuPathDB" id="TriTrypDB:ECC02_002443"/>
<dbReference type="GO" id="GO:0004347">
    <property type="term" value="F:glucose-6-phosphate isomerase activity"/>
    <property type="evidence" value="ECO:0007669"/>
    <property type="project" value="UniProtKB-EC"/>
</dbReference>
<dbReference type="PRINTS" id="PR00662">
    <property type="entry name" value="G6PISOMERASE"/>
</dbReference>
<dbReference type="OrthoDB" id="5831190at2759"/>
<keyword evidence="4 8" id="KW-0312">Gluconeogenesis</keyword>
<dbReference type="NCBIfam" id="NF001211">
    <property type="entry name" value="PRK00179.1"/>
    <property type="match status" value="1"/>
</dbReference>
<dbReference type="GO" id="GO:0048029">
    <property type="term" value="F:monosaccharide binding"/>
    <property type="evidence" value="ECO:0007669"/>
    <property type="project" value="TreeGrafter"/>
</dbReference>
<dbReference type="VEuPathDB" id="TriTrypDB:TcCL_NonESM01484"/>
<dbReference type="InterPro" id="IPR035482">
    <property type="entry name" value="SIS_PGI_2"/>
</dbReference>
<organism evidence="9 11">
    <name type="scientific">Trypanosoma cruzi</name>
    <dbReference type="NCBI Taxonomy" id="5693"/>
    <lineage>
        <taxon>Eukaryota</taxon>
        <taxon>Discoba</taxon>
        <taxon>Euglenozoa</taxon>
        <taxon>Kinetoplastea</taxon>
        <taxon>Metakinetoplastina</taxon>
        <taxon>Trypanosomatida</taxon>
        <taxon>Trypanosomatidae</taxon>
        <taxon>Trypanosoma</taxon>
        <taxon>Schizotrypanum</taxon>
    </lineage>
</organism>
<dbReference type="CDD" id="cd05015">
    <property type="entry name" value="SIS_PGI_1"/>
    <property type="match status" value="1"/>
</dbReference>
<evidence type="ECO:0000256" key="8">
    <source>
        <dbReference type="RuleBase" id="RU000612"/>
    </source>
</evidence>
<comment type="similarity">
    <text evidence="2 8">Belongs to the GPI family.</text>
</comment>
<dbReference type="PANTHER" id="PTHR11469">
    <property type="entry name" value="GLUCOSE-6-PHOSPHATE ISOMERASE"/>
    <property type="match status" value="1"/>
</dbReference>
<keyword evidence="5 8" id="KW-0324">Glycolysis</keyword>
<evidence type="ECO:0000256" key="4">
    <source>
        <dbReference type="ARBA" id="ARBA00022432"/>
    </source>
</evidence>
<dbReference type="HAMAP" id="MF_00473">
    <property type="entry name" value="G6P_isomerase"/>
    <property type="match status" value="1"/>
</dbReference>
<dbReference type="UniPathway" id="UPA00109">
    <property type="reaction ID" value="UER00181"/>
</dbReference>
<proteinExistence type="inferred from homology"/>
<name>A0A2V2UJL7_TRYCR</name>
<dbReference type="EC" id="5.3.1.9" evidence="3 8"/>
<evidence type="ECO:0000256" key="3">
    <source>
        <dbReference type="ARBA" id="ARBA00011952"/>
    </source>
</evidence>
<dbReference type="InterPro" id="IPR023096">
    <property type="entry name" value="G6P_Isomerase_C"/>
</dbReference>
<dbReference type="GO" id="GO:0006094">
    <property type="term" value="P:gluconeogenesis"/>
    <property type="evidence" value="ECO:0007669"/>
    <property type="project" value="UniProtKB-KW"/>
</dbReference>
<dbReference type="GO" id="GO:0005829">
    <property type="term" value="C:cytosol"/>
    <property type="evidence" value="ECO:0007669"/>
    <property type="project" value="TreeGrafter"/>
</dbReference>